<evidence type="ECO:0000256" key="11">
    <source>
        <dbReference type="ARBA" id="ARBA00040821"/>
    </source>
</evidence>
<feature type="signal peptide" evidence="14">
    <location>
        <begin position="1"/>
        <end position="20"/>
    </location>
</feature>
<protein>
    <recommendedName>
        <fullName evidence="11">Scavenger receptor class B member 1</fullName>
    </recommendedName>
    <alternativeName>
        <fullName evidence="12">SR-BI</fullName>
    </alternativeName>
</protein>
<feature type="chain" id="PRO_5035176649" description="Scavenger receptor class B member 1" evidence="14">
    <location>
        <begin position="21"/>
        <end position="471"/>
    </location>
</feature>
<dbReference type="GO" id="GO:0005737">
    <property type="term" value="C:cytoplasm"/>
    <property type="evidence" value="ECO:0007669"/>
    <property type="project" value="TreeGrafter"/>
</dbReference>
<dbReference type="GO" id="GO:0005044">
    <property type="term" value="F:scavenger receptor activity"/>
    <property type="evidence" value="ECO:0007669"/>
    <property type="project" value="TreeGrafter"/>
</dbReference>
<keyword evidence="14" id="KW-0732">Signal</keyword>
<feature type="non-terminal residue" evidence="15">
    <location>
        <position position="1"/>
    </location>
</feature>
<keyword evidence="7" id="KW-0472">Membrane</keyword>
<evidence type="ECO:0000256" key="2">
    <source>
        <dbReference type="ARBA" id="ARBA00004651"/>
    </source>
</evidence>
<evidence type="ECO:0000256" key="13">
    <source>
        <dbReference type="SAM" id="MobiDB-lite"/>
    </source>
</evidence>
<evidence type="ECO:0000256" key="10">
    <source>
        <dbReference type="ARBA" id="ARBA00023180"/>
    </source>
</evidence>
<feature type="region of interest" description="Disordered" evidence="13">
    <location>
        <begin position="387"/>
        <end position="426"/>
    </location>
</feature>
<evidence type="ECO:0000256" key="4">
    <source>
        <dbReference type="ARBA" id="ARBA00022475"/>
    </source>
</evidence>
<gene>
    <name evidence="15" type="ORF">AFUS01_LOCUS28142</name>
</gene>
<sequence length="471" mass="51980">MESKTAIIVYFLFVVISVAADVTVKQTSVGDDFLRNINEKRRSPSLTLPHFKETRSREKCSVVLDDLSISFEDGREISEESLSSGDFDAPLNTVNIAFSRFGEGYLRQNSTPRALILNGNDISDINFFLRDKYPINLTELQHDTFTPFSEVSYPKKFNLRSDPETFGEILRLEGKNLGDNSSGCNVAPATDGSVFSGNVTKETILSFYSEDLCSVVPLSFNEVTTYKGIPASKFVLADDALQIAACDCKSSGKYTDDIKTCLPVGAVDVKTYLPYVVSLPHFLNADPKYTKNVSGMSANDSLHLSHFIIEPVTGSVLESSLKFQLNVNLLKFEYENLLWYDVAIQDTVFPLFWTEKKFSLAEKKVVEIRRYLEELTGTTTTVEITQETTSTGISDNTSTGTPTGTTSQDKTSPTVTQVPTAPTTTTTIGTTTRRVDATTTLPTPTSNPAFEAIKNQINDLSRNVSKFSNVL</sequence>
<dbReference type="PANTHER" id="PTHR11923:SF110">
    <property type="entry name" value="SCAVENGER RECEPTOR CLASS B MEMBER 1"/>
    <property type="match status" value="1"/>
</dbReference>
<evidence type="ECO:0000313" key="16">
    <source>
        <dbReference type="Proteomes" id="UP000708208"/>
    </source>
</evidence>
<dbReference type="InterPro" id="IPR002159">
    <property type="entry name" value="CD36_fam"/>
</dbReference>
<name>A0A8J2P7I1_9HEXA</name>
<keyword evidence="5" id="KW-0812">Transmembrane</keyword>
<evidence type="ECO:0000256" key="6">
    <source>
        <dbReference type="ARBA" id="ARBA00022989"/>
    </source>
</evidence>
<dbReference type="GO" id="GO:0005901">
    <property type="term" value="C:caveola"/>
    <property type="evidence" value="ECO:0007669"/>
    <property type="project" value="UniProtKB-SubCell"/>
</dbReference>
<reference evidence="15" key="1">
    <citation type="submission" date="2021-06" db="EMBL/GenBank/DDBJ databases">
        <authorList>
            <person name="Hodson N. C."/>
            <person name="Mongue J. A."/>
            <person name="Jaron S. K."/>
        </authorList>
    </citation>
    <scope>NUCLEOTIDE SEQUENCE</scope>
</reference>
<comment type="subcellular location">
    <subcellularLocation>
        <location evidence="2">Cell membrane</location>
        <topology evidence="2">Multi-pass membrane protein</topology>
    </subcellularLocation>
    <subcellularLocation>
        <location evidence="1">Membrane</location>
        <location evidence="1">Caveola</location>
        <topology evidence="1">Multi-pass membrane protein</topology>
    </subcellularLocation>
</comment>
<accession>A0A8J2P7I1</accession>
<dbReference type="EMBL" id="CAJVCH010398015">
    <property type="protein sequence ID" value="CAG7817586.1"/>
    <property type="molecule type" value="Genomic_DNA"/>
</dbReference>
<keyword evidence="6" id="KW-1133">Transmembrane helix</keyword>
<comment type="similarity">
    <text evidence="3">Belongs to the CD36 family.</text>
</comment>
<evidence type="ECO:0000256" key="14">
    <source>
        <dbReference type="SAM" id="SignalP"/>
    </source>
</evidence>
<evidence type="ECO:0000256" key="5">
    <source>
        <dbReference type="ARBA" id="ARBA00022692"/>
    </source>
</evidence>
<evidence type="ECO:0000256" key="9">
    <source>
        <dbReference type="ARBA" id="ARBA00023170"/>
    </source>
</evidence>
<evidence type="ECO:0000313" key="15">
    <source>
        <dbReference type="EMBL" id="CAG7817586.1"/>
    </source>
</evidence>
<dbReference type="AlphaFoldDB" id="A0A8J2P7I1"/>
<proteinExistence type="inferred from homology"/>
<keyword evidence="9" id="KW-0675">Receptor</keyword>
<keyword evidence="16" id="KW-1185">Reference proteome</keyword>
<dbReference type="PANTHER" id="PTHR11923">
    <property type="entry name" value="SCAVENGER RECEPTOR CLASS B TYPE-1 SR-B1"/>
    <property type="match status" value="1"/>
</dbReference>
<evidence type="ECO:0000256" key="12">
    <source>
        <dbReference type="ARBA" id="ARBA00042244"/>
    </source>
</evidence>
<evidence type="ECO:0000256" key="8">
    <source>
        <dbReference type="ARBA" id="ARBA00023157"/>
    </source>
</evidence>
<organism evidence="15 16">
    <name type="scientific">Allacma fusca</name>
    <dbReference type="NCBI Taxonomy" id="39272"/>
    <lineage>
        <taxon>Eukaryota</taxon>
        <taxon>Metazoa</taxon>
        <taxon>Ecdysozoa</taxon>
        <taxon>Arthropoda</taxon>
        <taxon>Hexapoda</taxon>
        <taxon>Collembola</taxon>
        <taxon>Symphypleona</taxon>
        <taxon>Sminthuridae</taxon>
        <taxon>Allacma</taxon>
    </lineage>
</organism>
<keyword evidence="8" id="KW-1015">Disulfide bond</keyword>
<evidence type="ECO:0000256" key="7">
    <source>
        <dbReference type="ARBA" id="ARBA00023136"/>
    </source>
</evidence>
<evidence type="ECO:0000256" key="1">
    <source>
        <dbReference type="ARBA" id="ARBA00004189"/>
    </source>
</evidence>
<keyword evidence="10" id="KW-0325">Glycoprotein</keyword>
<dbReference type="Proteomes" id="UP000708208">
    <property type="component" value="Unassembled WGS sequence"/>
</dbReference>
<keyword evidence="4" id="KW-1003">Cell membrane</keyword>
<dbReference type="Pfam" id="PF01130">
    <property type="entry name" value="CD36"/>
    <property type="match status" value="1"/>
</dbReference>
<evidence type="ECO:0000256" key="3">
    <source>
        <dbReference type="ARBA" id="ARBA00010532"/>
    </source>
</evidence>
<comment type="caution">
    <text evidence="15">The sequence shown here is derived from an EMBL/GenBank/DDBJ whole genome shotgun (WGS) entry which is preliminary data.</text>
</comment>